<dbReference type="AlphaFoldDB" id="A0A841E9Y6"/>
<reference evidence="6 7" key="1">
    <citation type="submission" date="2020-08" db="EMBL/GenBank/DDBJ databases">
        <title>Sequencing the genomes of 1000 actinobacteria strains.</title>
        <authorList>
            <person name="Klenk H.-P."/>
        </authorList>
    </citation>
    <scope>NUCLEOTIDE SEQUENCE [LARGE SCALE GENOMIC DNA]</scope>
    <source>
        <strain evidence="6 7">DSM 44593</strain>
    </source>
</reference>
<evidence type="ECO:0000256" key="3">
    <source>
        <dbReference type="ARBA" id="ARBA00023002"/>
    </source>
</evidence>
<evidence type="ECO:0000256" key="2">
    <source>
        <dbReference type="ARBA" id="ARBA00022643"/>
    </source>
</evidence>
<dbReference type="PANTHER" id="PTHR42847:SF4">
    <property type="entry name" value="ALKANESULFONATE MONOOXYGENASE-RELATED"/>
    <property type="match status" value="1"/>
</dbReference>
<sequence length="288" mass="31671">MSTPERELAMKYGILMFPTHDAVDPATLAREVEDRGFESLVFPEHSHIPVSRTSPYPGGGDLPRMYVHTYDPFVGLTAAAAATSTLRIGTGVCLVPQRDPIHTAKEVASLDHLSGGRFLFGVGAGWNREEMADHGTDARTRMRRMAENITAMKELWTKDEAEFHGEFVDFEKSWAWPKPAQKPHPPVIVGGNGPTVEERVVAFGDEWMPQGITLDNVGEFGQRVTRLQQLAADAGRGTVPVSLYYAEPDEKTVDAYAEAGVGRVFFGVDSAGRDTVLPQLDRLARLIH</sequence>
<dbReference type="GO" id="GO:0008726">
    <property type="term" value="F:alkanesulfonate monooxygenase activity"/>
    <property type="evidence" value="ECO:0007669"/>
    <property type="project" value="TreeGrafter"/>
</dbReference>
<dbReference type="SUPFAM" id="SSF51679">
    <property type="entry name" value="Bacterial luciferase-like"/>
    <property type="match status" value="1"/>
</dbReference>
<name>A0A841E9Y6_9ACTN</name>
<keyword evidence="2" id="KW-0288">FMN</keyword>
<accession>A0A841E9Y6</accession>
<keyword evidence="1" id="KW-0285">Flavoprotein</keyword>
<dbReference type="PANTHER" id="PTHR42847">
    <property type="entry name" value="ALKANESULFONATE MONOOXYGENASE"/>
    <property type="match status" value="1"/>
</dbReference>
<keyword evidence="4" id="KW-0503">Monooxygenase</keyword>
<evidence type="ECO:0000259" key="5">
    <source>
        <dbReference type="Pfam" id="PF00296"/>
    </source>
</evidence>
<protein>
    <submittedName>
        <fullName evidence="6">Putative F420-dependent oxidoreductase</fullName>
    </submittedName>
</protein>
<dbReference type="InterPro" id="IPR036661">
    <property type="entry name" value="Luciferase-like_sf"/>
</dbReference>
<evidence type="ECO:0000313" key="7">
    <source>
        <dbReference type="Proteomes" id="UP000578077"/>
    </source>
</evidence>
<dbReference type="Pfam" id="PF00296">
    <property type="entry name" value="Bac_luciferase"/>
    <property type="match status" value="1"/>
</dbReference>
<dbReference type="GO" id="GO:0046306">
    <property type="term" value="P:alkanesulfonate catabolic process"/>
    <property type="evidence" value="ECO:0007669"/>
    <property type="project" value="TreeGrafter"/>
</dbReference>
<evidence type="ECO:0000313" key="6">
    <source>
        <dbReference type="EMBL" id="MBB5999274.1"/>
    </source>
</evidence>
<proteinExistence type="predicted"/>
<comment type="caution">
    <text evidence="6">The sequence shown here is derived from an EMBL/GenBank/DDBJ whole genome shotgun (WGS) entry which is preliminary data.</text>
</comment>
<dbReference type="InterPro" id="IPR011251">
    <property type="entry name" value="Luciferase-like_dom"/>
</dbReference>
<dbReference type="InterPro" id="IPR019921">
    <property type="entry name" value="Lucif-like_OxRdtase_Rv2161c"/>
</dbReference>
<dbReference type="RefSeq" id="WP_312862554.1">
    <property type="nucleotide sequence ID" value="NZ_BAABKT010000026.1"/>
</dbReference>
<keyword evidence="3" id="KW-0560">Oxidoreductase</keyword>
<dbReference type="NCBIfam" id="TIGR03619">
    <property type="entry name" value="F420_Rv2161c"/>
    <property type="match status" value="1"/>
</dbReference>
<dbReference type="Proteomes" id="UP000578077">
    <property type="component" value="Unassembled WGS sequence"/>
</dbReference>
<keyword evidence="7" id="KW-1185">Reference proteome</keyword>
<feature type="domain" description="Luciferase-like" evidence="5">
    <location>
        <begin position="26"/>
        <end position="255"/>
    </location>
</feature>
<organism evidence="6 7">
    <name type="scientific">Streptomonospora salina</name>
    <dbReference type="NCBI Taxonomy" id="104205"/>
    <lineage>
        <taxon>Bacteria</taxon>
        <taxon>Bacillati</taxon>
        <taxon>Actinomycetota</taxon>
        <taxon>Actinomycetes</taxon>
        <taxon>Streptosporangiales</taxon>
        <taxon>Nocardiopsidaceae</taxon>
        <taxon>Streptomonospora</taxon>
    </lineage>
</organism>
<evidence type="ECO:0000256" key="4">
    <source>
        <dbReference type="ARBA" id="ARBA00023033"/>
    </source>
</evidence>
<evidence type="ECO:0000256" key="1">
    <source>
        <dbReference type="ARBA" id="ARBA00022630"/>
    </source>
</evidence>
<dbReference type="InterPro" id="IPR050172">
    <property type="entry name" value="SsuD_RutA_monooxygenase"/>
</dbReference>
<gene>
    <name evidence="6" type="ORF">HNR25_003025</name>
</gene>
<dbReference type="EMBL" id="JACHLY010000001">
    <property type="protein sequence ID" value="MBB5999274.1"/>
    <property type="molecule type" value="Genomic_DNA"/>
</dbReference>
<dbReference type="Gene3D" id="3.20.20.30">
    <property type="entry name" value="Luciferase-like domain"/>
    <property type="match status" value="1"/>
</dbReference>